<dbReference type="SUPFAM" id="SSF54909">
    <property type="entry name" value="Dimeric alpha+beta barrel"/>
    <property type="match status" value="1"/>
</dbReference>
<evidence type="ECO:0000313" key="3">
    <source>
        <dbReference type="Proteomes" id="UP000095558"/>
    </source>
</evidence>
<dbReference type="Gene3D" id="3.30.70.100">
    <property type="match status" value="1"/>
</dbReference>
<gene>
    <name evidence="2" type="ORF">ERS852470_00150</name>
</gene>
<dbReference type="PANTHER" id="PTHR37832:SF1">
    <property type="entry name" value="STRESS-RESPONSE A_B BARREL DOMAIN-CONTAINING PROTEIN"/>
    <property type="match status" value="1"/>
</dbReference>
<dbReference type="InterPro" id="IPR013097">
    <property type="entry name" value="Dabb"/>
</dbReference>
<dbReference type="InterPro" id="IPR011008">
    <property type="entry name" value="Dimeric_a/b-barrel"/>
</dbReference>
<organism evidence="2 3">
    <name type="scientific">Clostridium disporicum</name>
    <dbReference type="NCBI Taxonomy" id="84024"/>
    <lineage>
        <taxon>Bacteria</taxon>
        <taxon>Bacillati</taxon>
        <taxon>Bacillota</taxon>
        <taxon>Clostridia</taxon>
        <taxon>Eubacteriales</taxon>
        <taxon>Clostridiaceae</taxon>
        <taxon>Clostridium</taxon>
    </lineage>
</organism>
<evidence type="ECO:0000259" key="1">
    <source>
        <dbReference type="PROSITE" id="PS51502"/>
    </source>
</evidence>
<dbReference type="PANTHER" id="PTHR37832">
    <property type="entry name" value="BLL2683 PROTEIN"/>
    <property type="match status" value="1"/>
</dbReference>
<protein>
    <submittedName>
        <fullName evidence="2">Stress responsive alpha-beta barrel domain-containing protein</fullName>
    </submittedName>
</protein>
<feature type="domain" description="Stress-response A/B barrel" evidence="1">
    <location>
        <begin position="2"/>
        <end position="94"/>
    </location>
</feature>
<dbReference type="Pfam" id="PF07876">
    <property type="entry name" value="Dabb"/>
    <property type="match status" value="1"/>
</dbReference>
<dbReference type="GeneID" id="83012526"/>
<evidence type="ECO:0000313" key="2">
    <source>
        <dbReference type="EMBL" id="CUN53043.1"/>
    </source>
</evidence>
<proteinExistence type="predicted"/>
<dbReference type="PROSITE" id="PS51502">
    <property type="entry name" value="S_R_A_B_BARREL"/>
    <property type="match status" value="1"/>
</dbReference>
<dbReference type="SMART" id="SM00886">
    <property type="entry name" value="Dabb"/>
    <property type="match status" value="1"/>
</dbReference>
<sequence>MIKHIILWNFQDGKGSEEDKLKIKNGLEGLKGKIPGIIEIEVITNPVAGSNADIMLNSTFESIEALNNYQVHEEHVKIATIVRSITCNRMCMDYEI</sequence>
<dbReference type="AlphaFoldDB" id="A0A173XNA5"/>
<dbReference type="EMBL" id="CYZV01000001">
    <property type="protein sequence ID" value="CUN53043.1"/>
    <property type="molecule type" value="Genomic_DNA"/>
</dbReference>
<dbReference type="RefSeq" id="WP_042399982.1">
    <property type="nucleotide sequence ID" value="NZ_CYYT01000022.1"/>
</dbReference>
<accession>A0A173XNA5</accession>
<dbReference type="Proteomes" id="UP000095558">
    <property type="component" value="Unassembled WGS sequence"/>
</dbReference>
<reference evidence="2 3" key="1">
    <citation type="submission" date="2015-09" db="EMBL/GenBank/DDBJ databases">
        <authorList>
            <consortium name="Pathogen Informatics"/>
        </authorList>
    </citation>
    <scope>NUCLEOTIDE SEQUENCE [LARGE SCALE GENOMIC DNA]</scope>
    <source>
        <strain evidence="2 3">2789STDY5834855</strain>
    </source>
</reference>
<name>A0A173XNA5_9CLOT</name>
<dbReference type="OrthoDB" id="9808130at2"/>